<evidence type="ECO:0000313" key="2">
    <source>
        <dbReference type="EMBL" id="VVD34381.1"/>
    </source>
</evidence>
<keyword evidence="1" id="KW-0472">Membrane</keyword>
<accession>A0A5Q4ZF50</accession>
<reference evidence="2 3" key="1">
    <citation type="submission" date="2019-08" db="EMBL/GenBank/DDBJ databases">
        <authorList>
            <person name="Herpell B J."/>
        </authorList>
    </citation>
    <scope>NUCLEOTIDE SEQUENCE [LARGE SCALE GENOMIC DNA]</scope>
    <source>
        <strain evidence="3">Msb3</strain>
    </source>
</reference>
<keyword evidence="3" id="KW-1185">Reference proteome</keyword>
<dbReference type="KEGG" id="pdio:PDMSB3_3097.1"/>
<feature type="transmembrane region" description="Helical" evidence="1">
    <location>
        <begin position="113"/>
        <end position="138"/>
    </location>
</feature>
<organism evidence="2 3">
    <name type="scientific">Paraburkholderia dioscoreae</name>
    <dbReference type="NCBI Taxonomy" id="2604047"/>
    <lineage>
        <taxon>Bacteria</taxon>
        <taxon>Pseudomonadati</taxon>
        <taxon>Pseudomonadota</taxon>
        <taxon>Betaproteobacteria</taxon>
        <taxon>Burkholderiales</taxon>
        <taxon>Burkholderiaceae</taxon>
        <taxon>Paraburkholderia</taxon>
    </lineage>
</organism>
<name>A0A5Q4ZF50_9BURK</name>
<protein>
    <submittedName>
        <fullName evidence="2">Uncharacterized protein</fullName>
    </submittedName>
</protein>
<dbReference type="EMBL" id="LR699554">
    <property type="protein sequence ID" value="VVD34381.1"/>
    <property type="molecule type" value="Genomic_DNA"/>
</dbReference>
<proteinExistence type="predicted"/>
<keyword evidence="1" id="KW-0812">Transmembrane</keyword>
<evidence type="ECO:0000256" key="1">
    <source>
        <dbReference type="SAM" id="Phobius"/>
    </source>
</evidence>
<feature type="transmembrane region" description="Helical" evidence="1">
    <location>
        <begin position="21"/>
        <end position="39"/>
    </location>
</feature>
<evidence type="ECO:0000313" key="3">
    <source>
        <dbReference type="Proteomes" id="UP000325811"/>
    </source>
</evidence>
<sequence>MNCEYQHEPNRHRRWIRSFQFVALSGLLAAAVTWAGSVYDHPLDAAIMAGMAAPECAGVRKITAGSLLPARQPDDDICRSFFLYRTTFPDATDNERAYVTSIAQDRTDEFRQLIGYASLLSLAAVGVALALALAFRSLHGRYRHSERR</sequence>
<dbReference type="Proteomes" id="UP000325811">
    <property type="component" value="Chromosome II"/>
</dbReference>
<gene>
    <name evidence="2" type="ORF">PDMSB3_3097</name>
</gene>
<keyword evidence="1" id="KW-1133">Transmembrane helix</keyword>
<dbReference type="AlphaFoldDB" id="A0A5Q4ZF50"/>